<dbReference type="RefSeq" id="WP_111168862.1">
    <property type="nucleotide sequence ID" value="NZ_POUA01000148.1"/>
</dbReference>
<sequence length="317" mass="34625">MPGRLLKLLSLLQSRPDWPGPELAERLGVTVRTIRRDIERLRALDYPVEGTTGIAGGYRLISGRDLPPLLLDDEEAVAVALGLVTAAGGSVAGIEDSSMRALAKLERVLPARLRPRLATLGDVTAAVPYRNVPRVDAGVLAVLASASHDRRMLAFRHRDEEDRLVEPYNLVTFGGRWYLLAYDPGRADWRTFRADRITGPRPTHQRFTPRELPADDPAEYVTRAFARATYRHTARMTVRLAAADLRTRVFAAIPGEVRDLGPGECAVRVSADSPALVVQYVAAIAALGAEFTLEATPEIARRVRDLGAALNARSAAL</sequence>
<dbReference type="Pfam" id="PF13280">
    <property type="entry name" value="WYL"/>
    <property type="match status" value="1"/>
</dbReference>
<dbReference type="GO" id="GO:0003677">
    <property type="term" value="F:DNA binding"/>
    <property type="evidence" value="ECO:0007669"/>
    <property type="project" value="UniProtKB-KW"/>
</dbReference>
<dbReference type="Pfam" id="PF08279">
    <property type="entry name" value="HTH_11"/>
    <property type="match status" value="1"/>
</dbReference>
<dbReference type="PROSITE" id="PS51000">
    <property type="entry name" value="HTH_DEOR_2"/>
    <property type="match status" value="1"/>
</dbReference>
<dbReference type="InterPro" id="IPR051534">
    <property type="entry name" value="CBASS_pafABC_assoc_protein"/>
</dbReference>
<dbReference type="Gene3D" id="1.10.10.10">
    <property type="entry name" value="Winged helix-like DNA-binding domain superfamily/Winged helix DNA-binding domain"/>
    <property type="match status" value="1"/>
</dbReference>
<dbReference type="Proteomes" id="UP000248544">
    <property type="component" value="Unassembled WGS sequence"/>
</dbReference>
<dbReference type="InterPro" id="IPR028349">
    <property type="entry name" value="PafC-like"/>
</dbReference>
<dbReference type="PROSITE" id="PS00894">
    <property type="entry name" value="HTH_DEOR_1"/>
    <property type="match status" value="1"/>
</dbReference>
<evidence type="ECO:0000256" key="1">
    <source>
        <dbReference type="ARBA" id="ARBA00023015"/>
    </source>
</evidence>
<dbReference type="InterPro" id="IPR018356">
    <property type="entry name" value="Tscrpt_reg_HTH_DeoR_CS"/>
</dbReference>
<dbReference type="PANTHER" id="PTHR34580">
    <property type="match status" value="1"/>
</dbReference>
<feature type="domain" description="HTH deoR-type" evidence="4">
    <location>
        <begin position="1"/>
        <end position="60"/>
    </location>
</feature>
<accession>A0A2W2G4I5</accession>
<dbReference type="PIRSF" id="PIRSF016838">
    <property type="entry name" value="PafC"/>
    <property type="match status" value="1"/>
</dbReference>
<dbReference type="InterPro" id="IPR036388">
    <property type="entry name" value="WH-like_DNA-bd_sf"/>
</dbReference>
<dbReference type="InterPro" id="IPR013196">
    <property type="entry name" value="HTH_11"/>
</dbReference>
<evidence type="ECO:0000256" key="3">
    <source>
        <dbReference type="ARBA" id="ARBA00023163"/>
    </source>
</evidence>
<keyword evidence="1" id="KW-0805">Transcription regulation</keyword>
<evidence type="ECO:0000256" key="2">
    <source>
        <dbReference type="ARBA" id="ARBA00023125"/>
    </source>
</evidence>
<name>A0A2W2G4I5_9ACTN</name>
<proteinExistence type="predicted"/>
<reference evidence="5 6" key="1">
    <citation type="submission" date="2018-01" db="EMBL/GenBank/DDBJ databases">
        <title>Draft genome sequence of Sphaerisporangium sp. 7K107.</title>
        <authorList>
            <person name="Sahin N."/>
            <person name="Saygin H."/>
            <person name="Ay H."/>
        </authorList>
    </citation>
    <scope>NUCLEOTIDE SEQUENCE [LARGE SCALE GENOMIC DNA]</scope>
    <source>
        <strain evidence="5 6">7K107</strain>
    </source>
</reference>
<keyword evidence="6" id="KW-1185">Reference proteome</keyword>
<keyword evidence="3" id="KW-0804">Transcription</keyword>
<keyword evidence="2 5" id="KW-0238">DNA-binding</keyword>
<dbReference type="InterPro" id="IPR036390">
    <property type="entry name" value="WH_DNA-bd_sf"/>
</dbReference>
<dbReference type="EMBL" id="POUA01000148">
    <property type="protein sequence ID" value="PZG42792.1"/>
    <property type="molecule type" value="Genomic_DNA"/>
</dbReference>
<gene>
    <name evidence="5" type="ORF">C1I98_19355</name>
</gene>
<evidence type="ECO:0000259" key="4">
    <source>
        <dbReference type="PROSITE" id="PS51000"/>
    </source>
</evidence>
<dbReference type="SUPFAM" id="SSF46785">
    <property type="entry name" value="Winged helix' DNA-binding domain"/>
    <property type="match status" value="1"/>
</dbReference>
<comment type="caution">
    <text evidence="5">The sequence shown here is derived from an EMBL/GenBank/DDBJ whole genome shotgun (WGS) entry which is preliminary data.</text>
</comment>
<dbReference type="AlphaFoldDB" id="A0A2W2G4I5"/>
<protein>
    <submittedName>
        <fullName evidence="5">DNA-binding transcriptional regulator</fullName>
    </submittedName>
</protein>
<organism evidence="5 6">
    <name type="scientific">Spongiactinospora gelatinilytica</name>
    <dbReference type="NCBI Taxonomy" id="2666298"/>
    <lineage>
        <taxon>Bacteria</taxon>
        <taxon>Bacillati</taxon>
        <taxon>Actinomycetota</taxon>
        <taxon>Actinomycetes</taxon>
        <taxon>Streptosporangiales</taxon>
        <taxon>Streptosporangiaceae</taxon>
        <taxon>Spongiactinospora</taxon>
    </lineage>
</organism>
<evidence type="ECO:0000313" key="6">
    <source>
        <dbReference type="Proteomes" id="UP000248544"/>
    </source>
</evidence>
<evidence type="ECO:0000313" key="5">
    <source>
        <dbReference type="EMBL" id="PZG42792.1"/>
    </source>
</evidence>
<dbReference type="InterPro" id="IPR026881">
    <property type="entry name" value="WYL_dom"/>
</dbReference>
<dbReference type="PANTHER" id="PTHR34580:SF3">
    <property type="entry name" value="PROTEIN PAFB"/>
    <property type="match status" value="1"/>
</dbReference>
<dbReference type="PROSITE" id="PS52050">
    <property type="entry name" value="WYL"/>
    <property type="match status" value="1"/>
</dbReference>
<dbReference type="GO" id="GO:0003700">
    <property type="term" value="F:DNA-binding transcription factor activity"/>
    <property type="evidence" value="ECO:0007669"/>
    <property type="project" value="InterPro"/>
</dbReference>
<dbReference type="InterPro" id="IPR001034">
    <property type="entry name" value="DeoR_HTH"/>
</dbReference>